<dbReference type="PROSITE" id="PS51085">
    <property type="entry name" value="2FE2S_FER_2"/>
    <property type="match status" value="1"/>
</dbReference>
<comment type="cofactor">
    <cofactor evidence="1 13">
        <name>[4Fe-4S] cluster</name>
        <dbReference type="ChEBI" id="CHEBI:49883"/>
    </cofactor>
</comment>
<evidence type="ECO:0000256" key="5">
    <source>
        <dbReference type="ARBA" id="ARBA00022719"/>
    </source>
</evidence>
<comment type="caution">
    <text evidence="17">The sequence shown here is derived from an EMBL/GenBank/DDBJ whole genome shotgun (WGS) entry which is preliminary data.</text>
</comment>
<dbReference type="GO" id="GO:0051539">
    <property type="term" value="F:4 iron, 4 sulfur cluster binding"/>
    <property type="evidence" value="ECO:0007669"/>
    <property type="project" value="UniProtKB-KW"/>
</dbReference>
<dbReference type="InterPro" id="IPR050123">
    <property type="entry name" value="Prok_molybdopt-oxidoreductase"/>
</dbReference>
<name>A0A3E1KCK3_9GAMM</name>
<evidence type="ECO:0000256" key="4">
    <source>
        <dbReference type="ARBA" id="ARBA00022714"/>
    </source>
</evidence>
<keyword evidence="10 13" id="KW-0520">NAD</keyword>
<dbReference type="PROSITE" id="PS00642">
    <property type="entry name" value="COMPLEX1_75K_2"/>
    <property type="match status" value="1"/>
</dbReference>
<accession>A0A3E1KCK3</accession>
<dbReference type="Pfam" id="PF00384">
    <property type="entry name" value="Molybdopterin"/>
    <property type="match status" value="1"/>
</dbReference>
<dbReference type="InterPro" id="IPR006963">
    <property type="entry name" value="Mopterin_OxRdtase_4Fe-4S_dom"/>
</dbReference>
<dbReference type="NCBIfam" id="TIGR01973">
    <property type="entry name" value="NuoG"/>
    <property type="match status" value="1"/>
</dbReference>
<dbReference type="GO" id="GO:0046872">
    <property type="term" value="F:metal ion binding"/>
    <property type="evidence" value="ECO:0007669"/>
    <property type="project" value="UniProtKB-UniRule"/>
</dbReference>
<evidence type="ECO:0000256" key="11">
    <source>
        <dbReference type="ARBA" id="ARBA00026021"/>
    </source>
</evidence>
<protein>
    <recommendedName>
        <fullName evidence="13">NADH-quinone oxidoreductase</fullName>
        <ecNumber evidence="13">7.1.1.-</ecNumber>
    </recommendedName>
</protein>
<keyword evidence="6 13" id="KW-0479">Metal-binding</keyword>
<comment type="subunit">
    <text evidence="11">Composed of 13 different subunits. Subunits NuoCD, E, F, and G constitute the peripheral sector of the complex.</text>
</comment>
<evidence type="ECO:0000313" key="18">
    <source>
        <dbReference type="Proteomes" id="UP000260351"/>
    </source>
</evidence>
<evidence type="ECO:0000256" key="7">
    <source>
        <dbReference type="ARBA" id="ARBA00022967"/>
    </source>
</evidence>
<dbReference type="Gene3D" id="3.40.228.10">
    <property type="entry name" value="Dimethylsulfoxide Reductase, domain 2"/>
    <property type="match status" value="1"/>
</dbReference>
<dbReference type="InterPro" id="IPR054351">
    <property type="entry name" value="NADH_UbQ_OxRdtase_ferredoxin"/>
</dbReference>
<dbReference type="GO" id="GO:0043546">
    <property type="term" value="F:molybdopterin cofactor binding"/>
    <property type="evidence" value="ECO:0007669"/>
    <property type="project" value="InterPro"/>
</dbReference>
<evidence type="ECO:0000259" key="15">
    <source>
        <dbReference type="PROSITE" id="PS51669"/>
    </source>
</evidence>
<organism evidence="17 18">
    <name type="scientific">Wenzhouxiangella sediminis</name>
    <dbReference type="NCBI Taxonomy" id="1792836"/>
    <lineage>
        <taxon>Bacteria</taxon>
        <taxon>Pseudomonadati</taxon>
        <taxon>Pseudomonadota</taxon>
        <taxon>Gammaproteobacteria</taxon>
        <taxon>Chromatiales</taxon>
        <taxon>Wenzhouxiangellaceae</taxon>
        <taxon>Wenzhouxiangella</taxon>
    </lineage>
</organism>
<evidence type="ECO:0000256" key="12">
    <source>
        <dbReference type="ARBA" id="ARBA00047712"/>
    </source>
</evidence>
<dbReference type="SUPFAM" id="SSF50692">
    <property type="entry name" value="ADC-like"/>
    <property type="match status" value="1"/>
</dbReference>
<dbReference type="GO" id="GO:1990204">
    <property type="term" value="C:oxidoreductase complex"/>
    <property type="evidence" value="ECO:0007669"/>
    <property type="project" value="UniProtKB-ARBA"/>
</dbReference>
<dbReference type="RefSeq" id="WP_116649315.1">
    <property type="nucleotide sequence ID" value="NZ_QUZK01000005.1"/>
</dbReference>
<dbReference type="PROSITE" id="PS51669">
    <property type="entry name" value="4FE4S_MOW_BIS_MGD"/>
    <property type="match status" value="1"/>
</dbReference>
<evidence type="ECO:0000256" key="13">
    <source>
        <dbReference type="RuleBase" id="RU003525"/>
    </source>
</evidence>
<evidence type="ECO:0000256" key="1">
    <source>
        <dbReference type="ARBA" id="ARBA00001966"/>
    </source>
</evidence>
<dbReference type="Pfam" id="PF22117">
    <property type="entry name" value="Fer4_Nqo3"/>
    <property type="match status" value="1"/>
</dbReference>
<comment type="catalytic activity">
    <reaction evidence="12 13">
        <text>a quinone + NADH + 5 H(+)(in) = a quinol + NAD(+) + 4 H(+)(out)</text>
        <dbReference type="Rhea" id="RHEA:57888"/>
        <dbReference type="ChEBI" id="CHEBI:15378"/>
        <dbReference type="ChEBI" id="CHEBI:24646"/>
        <dbReference type="ChEBI" id="CHEBI:57540"/>
        <dbReference type="ChEBI" id="CHEBI:57945"/>
        <dbReference type="ChEBI" id="CHEBI:132124"/>
    </reaction>
</comment>
<evidence type="ECO:0000256" key="8">
    <source>
        <dbReference type="ARBA" id="ARBA00023004"/>
    </source>
</evidence>
<evidence type="ECO:0000259" key="14">
    <source>
        <dbReference type="PROSITE" id="PS51085"/>
    </source>
</evidence>
<dbReference type="InterPro" id="IPR036010">
    <property type="entry name" value="2Fe-2S_ferredoxin-like_sf"/>
</dbReference>
<dbReference type="Gene3D" id="3.40.50.740">
    <property type="match status" value="2"/>
</dbReference>
<dbReference type="PROSITE" id="PS00643">
    <property type="entry name" value="COMPLEX1_75K_3"/>
    <property type="match status" value="1"/>
</dbReference>
<evidence type="ECO:0000256" key="10">
    <source>
        <dbReference type="ARBA" id="ARBA00023027"/>
    </source>
</evidence>
<dbReference type="GO" id="GO:0016020">
    <property type="term" value="C:membrane"/>
    <property type="evidence" value="ECO:0007669"/>
    <property type="project" value="InterPro"/>
</dbReference>
<evidence type="ECO:0000256" key="3">
    <source>
        <dbReference type="ARBA" id="ARBA00022485"/>
    </source>
</evidence>
<dbReference type="Gene3D" id="2.40.40.20">
    <property type="match status" value="1"/>
</dbReference>
<feature type="domain" description="4Fe-4S Mo/W bis-MGD-type" evidence="15">
    <location>
        <begin position="225"/>
        <end position="281"/>
    </location>
</feature>
<dbReference type="Gene3D" id="3.10.20.740">
    <property type="match status" value="1"/>
</dbReference>
<keyword evidence="17" id="KW-0560">Oxidoreductase</keyword>
<dbReference type="EMBL" id="QUZK01000005">
    <property type="protein sequence ID" value="RFF32608.1"/>
    <property type="molecule type" value="Genomic_DNA"/>
</dbReference>
<comment type="cofactor">
    <cofactor evidence="13">
        <name>[2Fe-2S] cluster</name>
        <dbReference type="ChEBI" id="CHEBI:190135"/>
    </cofactor>
    <text evidence="13">Binds 1 [2Fe-2S] cluster per subunit.</text>
</comment>
<keyword evidence="5 13" id="KW-0874">Quinone</keyword>
<dbReference type="SUPFAM" id="SSF54862">
    <property type="entry name" value="4Fe-4S ferredoxins"/>
    <property type="match status" value="1"/>
</dbReference>
<dbReference type="PROSITE" id="PS51839">
    <property type="entry name" value="4FE4S_HC3"/>
    <property type="match status" value="1"/>
</dbReference>
<dbReference type="PANTHER" id="PTHR43105">
    <property type="entry name" value="RESPIRATORY NITRATE REDUCTASE"/>
    <property type="match status" value="1"/>
</dbReference>
<keyword evidence="4 13" id="KW-0001">2Fe-2S</keyword>
<dbReference type="InterPro" id="IPR019574">
    <property type="entry name" value="NADH_UbQ_OxRdtase_Gsu_4Fe4S-bd"/>
</dbReference>
<dbReference type="GO" id="GO:0048038">
    <property type="term" value="F:quinone binding"/>
    <property type="evidence" value="ECO:0007669"/>
    <property type="project" value="UniProtKB-UniRule"/>
</dbReference>
<feature type="domain" description="4Fe-4S His(Cys)3-ligated-type" evidence="16">
    <location>
        <begin position="88"/>
        <end position="127"/>
    </location>
</feature>
<dbReference type="SMART" id="SM00929">
    <property type="entry name" value="NADH-G_4Fe-4S_3"/>
    <property type="match status" value="1"/>
</dbReference>
<gene>
    <name evidence="17" type="ORF">DZC52_01315</name>
</gene>
<dbReference type="PANTHER" id="PTHR43105:SF13">
    <property type="entry name" value="NADH-UBIQUINONE OXIDOREDUCTASE 75 KDA SUBUNIT, MITOCHONDRIAL"/>
    <property type="match status" value="1"/>
</dbReference>
<dbReference type="Pfam" id="PF22151">
    <property type="entry name" value="Fer4_NDSU1"/>
    <property type="match status" value="1"/>
</dbReference>
<comment type="similarity">
    <text evidence="2 13">Belongs to the complex I 75 kDa subunit family.</text>
</comment>
<dbReference type="InterPro" id="IPR006657">
    <property type="entry name" value="MoPterin_dinucl-bd_dom"/>
</dbReference>
<dbReference type="CDD" id="cd00207">
    <property type="entry name" value="fer2"/>
    <property type="match status" value="1"/>
</dbReference>
<dbReference type="GO" id="GO:0051537">
    <property type="term" value="F:2 iron, 2 sulfur cluster binding"/>
    <property type="evidence" value="ECO:0007669"/>
    <property type="project" value="UniProtKB-UniRule"/>
</dbReference>
<dbReference type="InterPro" id="IPR001041">
    <property type="entry name" value="2Fe-2S_ferredoxin-type"/>
</dbReference>
<evidence type="ECO:0000256" key="6">
    <source>
        <dbReference type="ARBA" id="ARBA00022723"/>
    </source>
</evidence>
<dbReference type="Gene3D" id="3.30.70.20">
    <property type="match status" value="1"/>
</dbReference>
<dbReference type="FunFam" id="3.10.20.740:FF:000001">
    <property type="entry name" value="NADH-quinone oxidoreductase subunit G"/>
    <property type="match status" value="1"/>
</dbReference>
<dbReference type="InterPro" id="IPR006656">
    <property type="entry name" value="Mopterin_OxRdtase"/>
</dbReference>
<dbReference type="PROSITE" id="PS00641">
    <property type="entry name" value="COMPLEX1_75K_1"/>
    <property type="match status" value="1"/>
</dbReference>
<dbReference type="InterPro" id="IPR000283">
    <property type="entry name" value="NADH_UbQ_OxRdtase_75kDa_su_CS"/>
</dbReference>
<evidence type="ECO:0000313" key="17">
    <source>
        <dbReference type="EMBL" id="RFF32608.1"/>
    </source>
</evidence>
<evidence type="ECO:0000256" key="9">
    <source>
        <dbReference type="ARBA" id="ARBA00023014"/>
    </source>
</evidence>
<feature type="domain" description="2Fe-2S ferredoxin-type" evidence="14">
    <location>
        <begin position="10"/>
        <end position="88"/>
    </location>
</feature>
<dbReference type="SUPFAM" id="SSF54292">
    <property type="entry name" value="2Fe-2S ferredoxin-like"/>
    <property type="match status" value="1"/>
</dbReference>
<dbReference type="EC" id="7.1.1.-" evidence="13"/>
<dbReference type="Pfam" id="PF10588">
    <property type="entry name" value="NADH-G_4Fe-4S_3"/>
    <property type="match status" value="1"/>
</dbReference>
<keyword evidence="18" id="KW-1185">Reference proteome</keyword>
<dbReference type="Pfam" id="PF01568">
    <property type="entry name" value="Molydop_binding"/>
    <property type="match status" value="1"/>
</dbReference>
<keyword evidence="9 13" id="KW-0411">Iron-sulfur</keyword>
<keyword evidence="7 13" id="KW-1278">Translocase</keyword>
<keyword evidence="3 13" id="KW-0004">4Fe-4S</keyword>
<dbReference type="GO" id="GO:0042773">
    <property type="term" value="P:ATP synthesis coupled electron transport"/>
    <property type="evidence" value="ECO:0007669"/>
    <property type="project" value="InterPro"/>
</dbReference>
<dbReference type="InterPro" id="IPR010228">
    <property type="entry name" value="NADH_UbQ_OxRdtase_Gsu"/>
</dbReference>
<evidence type="ECO:0000256" key="2">
    <source>
        <dbReference type="ARBA" id="ARBA00005404"/>
    </source>
</evidence>
<sequence length="787" mass="85080">MATAQDNQTDTVTIEVDGQELTARKGEMIIQVTDRAGIDIPRFCYHSKLSIAANCRMCLVDVEKAPKPLPACATPVADGMKVFTESRRTVDAQRGVMEFLLINHPLDCPICDQGGECELQDLAMGYGRSVSRFTERKRVVRDKNVGPLIETDMTRCIHCTRCVRFLEEIAGTCELGGMSRGEHMEIGTFVERNINSELSGNVIDLCPVGALTNKPFRHTARPWEMRARKYVGTHDCLGSHLHYHTRGPKIMRAVPRDNEAVNECWLSDRDRYSHFGLRSEDRLTSPQVKVDGQWREASWSDALDAAARALKGAVETHGGSELGVLVSPRATTEEHYLAAAMARSLGSENVDHRLRLLDFTHPQAGRAHLDVPTAKIAESDAILLVGSNIRHEQPILGHRVRTAWRQGGAKIADINSVAWDFHFDLAERMIVPPQAMVDTFARVAKAAADLTGAALPEGKLGEYIAARQPEHEAKQVAGMLKDAASGVLLLGDQALNHPEAGWLRRLAEWLAEALEVALVVLPGPANSAGAWTAGSVPGRGGLNARSMISKGRQAYLLWDIEPDFDLADPAAARRALEGAASVVAATTFDNAVLRETADVLLPLSPAPEVDGTWINADGHRDTLQAVGRAPEQSRAGWKILRKLGELAGAEGFDFATLDAVTRQALENDSAEAAHDEAAAPFVAEGDTLWRTGEVPIYSGDNILRRAPALQQTTHAAATVCAVHPTTARRHGLEDAERVRVRQGEASAELDLVLDERVAPGAVGLPVATCPVSTLGAGGGEISLEALS</sequence>
<dbReference type="FunFam" id="3.30.70.20:FF:000002">
    <property type="entry name" value="NADH-ubiquinone oxidoreductase 75 kDa subunit"/>
    <property type="match status" value="1"/>
</dbReference>
<dbReference type="InterPro" id="IPR009010">
    <property type="entry name" value="Asp_de-COase-like_dom_sf"/>
</dbReference>
<dbReference type="SUPFAM" id="SSF53706">
    <property type="entry name" value="Formate dehydrogenase/DMSO reductase, domains 1-3"/>
    <property type="match status" value="1"/>
</dbReference>
<dbReference type="Pfam" id="PF13510">
    <property type="entry name" value="Fer2_4"/>
    <property type="match status" value="1"/>
</dbReference>
<dbReference type="AlphaFoldDB" id="A0A3E1KCK3"/>
<proteinExistence type="inferred from homology"/>
<evidence type="ECO:0000259" key="16">
    <source>
        <dbReference type="PROSITE" id="PS51839"/>
    </source>
</evidence>
<dbReference type="GO" id="GO:0016651">
    <property type="term" value="F:oxidoreductase activity, acting on NAD(P)H"/>
    <property type="evidence" value="ECO:0007669"/>
    <property type="project" value="InterPro"/>
</dbReference>
<comment type="function">
    <text evidence="13">NDH-1 shuttles electrons from NADH, via FMN and iron-sulfur (Fe-S) centers, to quinones in the respiratory chain. Couples the redox reaction to proton translocation (for every two electrons transferred, four hydrogen ions are translocated across the cytoplasmic membrane), and thus conserves the redox energy in a proton gradient.</text>
</comment>
<dbReference type="OrthoDB" id="9810782at2"/>
<reference evidence="17 18" key="1">
    <citation type="submission" date="2018-08" db="EMBL/GenBank/DDBJ databases">
        <title>Wenzhouxiangella salilacus sp. nov., a novel bacterium isolated from a saline lake in Xinjiang Province, China.</title>
        <authorList>
            <person name="Han S."/>
        </authorList>
    </citation>
    <scope>NUCLEOTIDE SEQUENCE [LARGE SCALE GENOMIC DNA]</scope>
    <source>
        <strain evidence="17 18">XDB06</strain>
    </source>
</reference>
<keyword evidence="8 13" id="KW-0408">Iron</keyword>
<dbReference type="GO" id="GO:0008137">
    <property type="term" value="F:NADH dehydrogenase (ubiquinone) activity"/>
    <property type="evidence" value="ECO:0007669"/>
    <property type="project" value="UniProtKB-UniRule"/>
</dbReference>
<dbReference type="Proteomes" id="UP000260351">
    <property type="component" value="Unassembled WGS sequence"/>
</dbReference>